<dbReference type="Gene3D" id="3.20.20.70">
    <property type="entry name" value="Aldolase class I"/>
    <property type="match status" value="1"/>
</dbReference>
<dbReference type="VEuPathDB" id="FungiDB:TREMEDRAFT_30753"/>
<name>A0A4Q1BFK3_TREME</name>
<evidence type="ECO:0008006" key="4">
    <source>
        <dbReference type="Google" id="ProtNLM"/>
    </source>
</evidence>
<dbReference type="Pfam" id="PF00923">
    <property type="entry name" value="TAL_FSA"/>
    <property type="match status" value="1"/>
</dbReference>
<dbReference type="GO" id="GO:0009052">
    <property type="term" value="P:pentose-phosphate shunt, non-oxidative branch"/>
    <property type="evidence" value="ECO:0007669"/>
    <property type="project" value="TreeGrafter"/>
</dbReference>
<dbReference type="SUPFAM" id="SSF51569">
    <property type="entry name" value="Aldolase"/>
    <property type="match status" value="1"/>
</dbReference>
<dbReference type="GO" id="GO:0005975">
    <property type="term" value="P:carbohydrate metabolic process"/>
    <property type="evidence" value="ECO:0007669"/>
    <property type="project" value="InterPro"/>
</dbReference>
<comment type="caution">
    <text evidence="2">The sequence shown here is derived from an EMBL/GenBank/DDBJ whole genome shotgun (WGS) entry which is preliminary data.</text>
</comment>
<proteinExistence type="predicted"/>
<dbReference type="InParanoid" id="A0A4Q1BFK3"/>
<protein>
    <recommendedName>
        <fullName evidence="4">Transaldolase</fullName>
    </recommendedName>
</protein>
<dbReference type="InterPro" id="IPR013785">
    <property type="entry name" value="Aldolase_TIM"/>
</dbReference>
<dbReference type="PANTHER" id="PTHR10683:SF39">
    <property type="entry name" value="TRANSALDOLASE"/>
    <property type="match status" value="1"/>
</dbReference>
<organism evidence="2 3">
    <name type="scientific">Tremella mesenterica</name>
    <name type="common">Jelly fungus</name>
    <dbReference type="NCBI Taxonomy" id="5217"/>
    <lineage>
        <taxon>Eukaryota</taxon>
        <taxon>Fungi</taxon>
        <taxon>Dikarya</taxon>
        <taxon>Basidiomycota</taxon>
        <taxon>Agaricomycotina</taxon>
        <taxon>Tremellomycetes</taxon>
        <taxon>Tremellales</taxon>
        <taxon>Tremellaceae</taxon>
        <taxon>Tremella</taxon>
    </lineage>
</organism>
<evidence type="ECO:0000256" key="1">
    <source>
        <dbReference type="ARBA" id="ARBA00023270"/>
    </source>
</evidence>
<keyword evidence="1" id="KW-0704">Schiff base</keyword>
<sequence length="260" mass="29091">MGGEGKKGRDERTCVKVPLTSAGIAAAKILQNDGIDTLGTGLFNIFQAAAASQVGQYAVSMYFNSPKAWFDAAEWADVPQPATEHPMASRHARLRLLYDYLEESTGQKQPQIKTASCVSARECLALYELGAHHLTLNKPTLEDLLVCGDVPEYKKGLWKIPIRKQMEDHDFTWEKWEAPLHDQVKLSLVEVAKVDPQSAVQEEDWIKEVISIDYLESGALDKINELDAVTKEYLGFSLDVFSKLEAQSKEFLEKKMAQVM</sequence>
<evidence type="ECO:0000313" key="3">
    <source>
        <dbReference type="Proteomes" id="UP000289152"/>
    </source>
</evidence>
<evidence type="ECO:0000313" key="2">
    <source>
        <dbReference type="EMBL" id="RXK34843.1"/>
    </source>
</evidence>
<dbReference type="PANTHER" id="PTHR10683">
    <property type="entry name" value="TRANSALDOLASE"/>
    <property type="match status" value="1"/>
</dbReference>
<reference evidence="2 3" key="1">
    <citation type="submission" date="2016-06" db="EMBL/GenBank/DDBJ databases">
        <title>Evolution of pathogenesis and genome organization in the Tremellales.</title>
        <authorList>
            <person name="Cuomo C."/>
            <person name="Litvintseva A."/>
            <person name="Heitman J."/>
            <person name="Chen Y."/>
            <person name="Sun S."/>
            <person name="Springer D."/>
            <person name="Dromer F."/>
            <person name="Young S."/>
            <person name="Zeng Q."/>
            <person name="Chapman S."/>
            <person name="Gujja S."/>
            <person name="Saif S."/>
            <person name="Birren B."/>
        </authorList>
    </citation>
    <scope>NUCLEOTIDE SEQUENCE [LARGE SCALE GENOMIC DNA]</scope>
    <source>
        <strain evidence="2 3">ATCC 28783</strain>
    </source>
</reference>
<gene>
    <name evidence="2" type="ORF">M231_07905</name>
</gene>
<dbReference type="OrthoDB" id="1711136at2759"/>
<dbReference type="Proteomes" id="UP000289152">
    <property type="component" value="Unassembled WGS sequence"/>
</dbReference>
<dbReference type="GO" id="GO:0004801">
    <property type="term" value="F:transaldolase activity"/>
    <property type="evidence" value="ECO:0007669"/>
    <property type="project" value="TreeGrafter"/>
</dbReference>
<dbReference type="EMBL" id="SDIL01000183">
    <property type="protein sequence ID" value="RXK34843.1"/>
    <property type="molecule type" value="Genomic_DNA"/>
</dbReference>
<keyword evidence="3" id="KW-1185">Reference proteome</keyword>
<accession>A0A4Q1BFK3</accession>
<dbReference type="STRING" id="5217.A0A4Q1BFK3"/>
<dbReference type="InterPro" id="IPR001585">
    <property type="entry name" value="TAL/FSA"/>
</dbReference>
<dbReference type="AlphaFoldDB" id="A0A4Q1BFK3"/>